<name>A0A1Y2BEH8_9FUNG</name>
<organism evidence="1 2">
    <name type="scientific">Rhizoclosmatium globosum</name>
    <dbReference type="NCBI Taxonomy" id="329046"/>
    <lineage>
        <taxon>Eukaryota</taxon>
        <taxon>Fungi</taxon>
        <taxon>Fungi incertae sedis</taxon>
        <taxon>Chytridiomycota</taxon>
        <taxon>Chytridiomycota incertae sedis</taxon>
        <taxon>Chytridiomycetes</taxon>
        <taxon>Chytridiales</taxon>
        <taxon>Chytriomycetaceae</taxon>
        <taxon>Rhizoclosmatium</taxon>
    </lineage>
</organism>
<dbReference type="AlphaFoldDB" id="A0A1Y2BEH8"/>
<gene>
    <name evidence="1" type="ORF">BCR33DRAFT_743863</name>
</gene>
<keyword evidence="2" id="KW-1185">Reference proteome</keyword>
<comment type="caution">
    <text evidence="1">The sequence shown here is derived from an EMBL/GenBank/DDBJ whole genome shotgun (WGS) entry which is preliminary data.</text>
</comment>
<accession>A0A1Y2BEH8</accession>
<evidence type="ECO:0000313" key="1">
    <source>
        <dbReference type="EMBL" id="ORY33243.1"/>
    </source>
</evidence>
<dbReference type="Proteomes" id="UP000193642">
    <property type="component" value="Unassembled WGS sequence"/>
</dbReference>
<sequence>MDLSESAISRSREENLNKLILDEYNKPYESRTVDKDDNESGNLDIENLMTEPTASFVGFMTASRKALPPVSTKGLKFANQLLNLGDEAISFGNGGGGGFMTASKKALPPVSLEIMQKVDRLFADENIEQIEDSTGLDEVSVGRGFMTASRKKLPPVSKADLDSARRVLKVTEEITNNMANEFRGGGFMTASKKSLPPVSLENQASAAKLFENEAIDIVPKFGFATAFKKPMAPPSSSNIEFAKSLMSSAQLANIERQSSSEPGTYLLTETTPVTLC</sequence>
<evidence type="ECO:0000313" key="2">
    <source>
        <dbReference type="Proteomes" id="UP000193642"/>
    </source>
</evidence>
<dbReference type="OrthoDB" id="21095at2759"/>
<reference evidence="1 2" key="1">
    <citation type="submission" date="2016-07" db="EMBL/GenBank/DDBJ databases">
        <title>Pervasive Adenine N6-methylation of Active Genes in Fungi.</title>
        <authorList>
            <consortium name="DOE Joint Genome Institute"/>
            <person name="Mondo S.J."/>
            <person name="Dannebaum R.O."/>
            <person name="Kuo R.C."/>
            <person name="Labutti K."/>
            <person name="Haridas S."/>
            <person name="Kuo A."/>
            <person name="Salamov A."/>
            <person name="Ahrendt S.R."/>
            <person name="Lipzen A."/>
            <person name="Sullivan W."/>
            <person name="Andreopoulos W.B."/>
            <person name="Clum A."/>
            <person name="Lindquist E."/>
            <person name="Daum C."/>
            <person name="Ramamoorthy G.K."/>
            <person name="Gryganskyi A."/>
            <person name="Culley D."/>
            <person name="Magnuson J.K."/>
            <person name="James T.Y."/>
            <person name="O'Malley M.A."/>
            <person name="Stajich J.E."/>
            <person name="Spatafora J.W."/>
            <person name="Visel A."/>
            <person name="Grigoriev I.V."/>
        </authorList>
    </citation>
    <scope>NUCLEOTIDE SEQUENCE [LARGE SCALE GENOMIC DNA]</scope>
    <source>
        <strain evidence="1 2">JEL800</strain>
    </source>
</reference>
<protein>
    <submittedName>
        <fullName evidence="1">Uncharacterized protein</fullName>
    </submittedName>
</protein>
<dbReference type="EMBL" id="MCGO01000068">
    <property type="protein sequence ID" value="ORY33243.1"/>
    <property type="molecule type" value="Genomic_DNA"/>
</dbReference>
<proteinExistence type="predicted"/>